<dbReference type="InterPro" id="IPR024607">
    <property type="entry name" value="Sulfatase_CS"/>
</dbReference>
<dbReference type="GO" id="GO:0004423">
    <property type="term" value="F:iduronate-2-sulfatase activity"/>
    <property type="evidence" value="ECO:0007669"/>
    <property type="project" value="InterPro"/>
</dbReference>
<dbReference type="CDD" id="cd16030">
    <property type="entry name" value="iduronate-2-sulfatase"/>
    <property type="match status" value="1"/>
</dbReference>
<accession>A0A1X7SQ69</accession>
<reference evidence="11" key="1">
    <citation type="journal article" date="2010" name="Nature">
        <title>The Amphimedon queenslandica genome and the evolution of animal complexity.</title>
        <authorList>
            <person name="Srivastava M."/>
            <person name="Simakov O."/>
            <person name="Chapman J."/>
            <person name="Fahey B."/>
            <person name="Gauthier M.E."/>
            <person name="Mitros T."/>
            <person name="Richards G.S."/>
            <person name="Conaco C."/>
            <person name="Dacre M."/>
            <person name="Hellsten U."/>
            <person name="Larroux C."/>
            <person name="Putnam N.H."/>
            <person name="Stanke M."/>
            <person name="Adamska M."/>
            <person name="Darling A."/>
            <person name="Degnan S.M."/>
            <person name="Oakley T.H."/>
            <person name="Plachetzki D.C."/>
            <person name="Zhai Y."/>
            <person name="Adamski M."/>
            <person name="Calcino A."/>
            <person name="Cummins S.F."/>
            <person name="Goodstein D.M."/>
            <person name="Harris C."/>
            <person name="Jackson D.J."/>
            <person name="Leys S.P."/>
            <person name="Shu S."/>
            <person name="Woodcroft B.J."/>
            <person name="Vervoort M."/>
            <person name="Kosik K.S."/>
            <person name="Manning G."/>
            <person name="Degnan B.M."/>
            <person name="Rokhsar D.S."/>
        </authorList>
    </citation>
    <scope>NUCLEOTIDE SEQUENCE [LARGE SCALE GENOMIC DNA]</scope>
</reference>
<dbReference type="InParanoid" id="A0A1X7SQ69"/>
<dbReference type="InterPro" id="IPR035874">
    <property type="entry name" value="IDS"/>
</dbReference>
<gene>
    <name evidence="10" type="primary">100637941</name>
</gene>
<protein>
    <recommendedName>
        <fullName evidence="9">Sulfatase N-terminal domain-containing protein</fullName>
    </recommendedName>
</protein>
<evidence type="ECO:0000256" key="2">
    <source>
        <dbReference type="ARBA" id="ARBA00008779"/>
    </source>
</evidence>
<dbReference type="EnsemblMetazoa" id="XM_003391730.2">
    <property type="protein sequence ID" value="XP_003391778.2"/>
    <property type="gene ID" value="LOC100637941"/>
</dbReference>
<evidence type="ECO:0000256" key="3">
    <source>
        <dbReference type="ARBA" id="ARBA00022723"/>
    </source>
</evidence>
<keyword evidence="6" id="KW-0106">Calcium</keyword>
<feature type="compositionally biased region" description="Polar residues" evidence="7">
    <location>
        <begin position="424"/>
        <end position="436"/>
    </location>
</feature>
<evidence type="ECO:0000256" key="6">
    <source>
        <dbReference type="ARBA" id="ARBA00022837"/>
    </source>
</evidence>
<organism evidence="10">
    <name type="scientific">Amphimedon queenslandica</name>
    <name type="common">Sponge</name>
    <dbReference type="NCBI Taxonomy" id="400682"/>
    <lineage>
        <taxon>Eukaryota</taxon>
        <taxon>Metazoa</taxon>
        <taxon>Porifera</taxon>
        <taxon>Demospongiae</taxon>
        <taxon>Heteroscleromorpha</taxon>
        <taxon>Haplosclerida</taxon>
        <taxon>Niphatidae</taxon>
        <taxon>Amphimedon</taxon>
    </lineage>
</organism>
<dbReference type="Gene3D" id="3.40.720.10">
    <property type="entry name" value="Alkaline Phosphatase, subunit A"/>
    <property type="match status" value="1"/>
</dbReference>
<comment type="cofactor">
    <cofactor evidence="1">
        <name>Ca(2+)</name>
        <dbReference type="ChEBI" id="CHEBI:29108"/>
    </cofactor>
</comment>
<evidence type="ECO:0000313" key="10">
    <source>
        <dbReference type="EnsemblMetazoa" id="Aqu2.1.04266_001"/>
    </source>
</evidence>
<dbReference type="EnsemblMetazoa" id="Aqu2.1.04266_001">
    <property type="protein sequence ID" value="Aqu2.1.04266_001"/>
    <property type="gene ID" value="Aqu2.1.04266"/>
</dbReference>
<keyword evidence="3" id="KW-0479">Metal-binding</keyword>
<name>A0A1X7SQ69_AMPQE</name>
<comment type="similarity">
    <text evidence="2">Belongs to the sulfatase family.</text>
</comment>
<evidence type="ECO:0000313" key="11">
    <source>
        <dbReference type="Proteomes" id="UP000007879"/>
    </source>
</evidence>
<feature type="domain" description="Sulfatase N-terminal" evidence="9">
    <location>
        <begin position="23"/>
        <end position="387"/>
    </location>
</feature>
<dbReference type="InterPro" id="IPR000917">
    <property type="entry name" value="Sulfatase_N"/>
</dbReference>
<evidence type="ECO:0000256" key="4">
    <source>
        <dbReference type="ARBA" id="ARBA00022729"/>
    </source>
</evidence>
<feature type="region of interest" description="Disordered" evidence="7">
    <location>
        <begin position="424"/>
        <end position="448"/>
    </location>
</feature>
<dbReference type="STRING" id="400682.A0A1X7SQ69"/>
<evidence type="ECO:0000256" key="7">
    <source>
        <dbReference type="SAM" id="MobiDB-lite"/>
    </source>
</evidence>
<dbReference type="PANTHER" id="PTHR45953:SF1">
    <property type="entry name" value="IDURONATE 2-SULFATASE"/>
    <property type="match status" value="1"/>
</dbReference>
<sequence>MTSWIICILLGALIFTSGASGKKNVLFFAVDDLRPQLNAYGVDFIKSPNIDALASKSMLFERAYCQIAVCSPSRASLLTGRRPDTNHVWQIAADEYWRTVPDATNATTIPQYFKENGYLSIGMGKIFHPGPPSGYDDYKYSWSPEGLPYFHGKEDSSIAKHAAWYSFDEPDNKRVDGQIADNAVNVLQQIKKNRTEGDDRPFFVAVGFHKPHLPFYCSSKYYDLYPSIEDTKLPENPDVPKGMPDVAFTIWKELKDYSDIKAIINETLCDTDAEASIYGKECHVPDNKMKELRRAYYSCVSFTDAQIGRVIKELDAQGFADDTIIVLWGDHGWQLGEHNQWGKCTNFEDATHVPFLLHVPGVTDNGMTTKALVELIDIFPSLTELAGLEVPPMCTKNSPTSIACVEGSSVVPLLSNPNAQWKKGSFSQYPRPSTQGLPEIPGKPPFDPSEKLESVMGYTVRTDKYRFTEWYKFNRNTSTPNFNDIWGTELYDHSSPTVFFNDENVNLATESEMKQVVDELRQMLQAGWREALPPTN</sequence>
<dbReference type="PANTHER" id="PTHR45953">
    <property type="entry name" value="IDURONATE 2-SULFATASE"/>
    <property type="match status" value="1"/>
</dbReference>
<dbReference type="OrthoDB" id="96314at2759"/>
<dbReference type="GO" id="GO:0005737">
    <property type="term" value="C:cytoplasm"/>
    <property type="evidence" value="ECO:0007669"/>
    <property type="project" value="TreeGrafter"/>
</dbReference>
<dbReference type="Proteomes" id="UP000007879">
    <property type="component" value="Unassembled WGS sequence"/>
</dbReference>
<keyword evidence="11" id="KW-1185">Reference proteome</keyword>
<dbReference type="Pfam" id="PF00884">
    <property type="entry name" value="Sulfatase"/>
    <property type="match status" value="1"/>
</dbReference>
<dbReference type="SUPFAM" id="SSF53649">
    <property type="entry name" value="Alkaline phosphatase-like"/>
    <property type="match status" value="1"/>
</dbReference>
<dbReference type="GO" id="GO:0046872">
    <property type="term" value="F:metal ion binding"/>
    <property type="evidence" value="ECO:0007669"/>
    <property type="project" value="UniProtKB-KW"/>
</dbReference>
<evidence type="ECO:0000259" key="9">
    <source>
        <dbReference type="Pfam" id="PF00884"/>
    </source>
</evidence>
<evidence type="ECO:0000256" key="1">
    <source>
        <dbReference type="ARBA" id="ARBA00001913"/>
    </source>
</evidence>
<dbReference type="KEGG" id="aqu:100637941"/>
<dbReference type="AlphaFoldDB" id="A0A1X7SQ69"/>
<keyword evidence="4 8" id="KW-0732">Signal</keyword>
<reference evidence="10" key="2">
    <citation type="submission" date="2017-05" db="UniProtKB">
        <authorList>
            <consortium name="EnsemblMetazoa"/>
        </authorList>
    </citation>
    <scope>IDENTIFICATION</scope>
</reference>
<keyword evidence="5" id="KW-0378">Hydrolase</keyword>
<proteinExistence type="inferred from homology"/>
<feature type="chain" id="PRO_5012891805" description="Sulfatase N-terminal domain-containing protein" evidence="8">
    <location>
        <begin position="22"/>
        <end position="536"/>
    </location>
</feature>
<dbReference type="PROSITE" id="PS00523">
    <property type="entry name" value="SULFATASE_1"/>
    <property type="match status" value="1"/>
</dbReference>
<evidence type="ECO:0000256" key="5">
    <source>
        <dbReference type="ARBA" id="ARBA00022801"/>
    </source>
</evidence>
<dbReference type="InterPro" id="IPR017850">
    <property type="entry name" value="Alkaline_phosphatase_core_sf"/>
</dbReference>
<feature type="signal peptide" evidence="8">
    <location>
        <begin position="1"/>
        <end position="21"/>
    </location>
</feature>
<evidence type="ECO:0000256" key="8">
    <source>
        <dbReference type="SAM" id="SignalP"/>
    </source>
</evidence>